<comment type="caution">
    <text evidence="1">The sequence shown here is derived from an EMBL/GenBank/DDBJ whole genome shotgun (WGS) entry which is preliminary data.</text>
</comment>
<sequence>MFDNLAMVQKVISESELEVYTLDTKETKVVTASKLYVEDIKDLLEEDETIIVYYDKNTIIVNEDMKEI</sequence>
<dbReference type="EMBL" id="JAIKTU010000018">
    <property type="protein sequence ID" value="MBY0757159.1"/>
    <property type="molecule type" value="Genomic_DNA"/>
</dbReference>
<gene>
    <name evidence="1" type="ORF">K5V21_17145</name>
</gene>
<proteinExistence type="predicted"/>
<dbReference type="Proteomes" id="UP001299068">
    <property type="component" value="Unassembled WGS sequence"/>
</dbReference>
<evidence type="ECO:0000313" key="1">
    <source>
        <dbReference type="EMBL" id="MBY0757159.1"/>
    </source>
</evidence>
<accession>A0ABS7L2A8</accession>
<keyword evidence="2" id="KW-1185">Reference proteome</keyword>
<dbReference type="RefSeq" id="WP_221862298.1">
    <property type="nucleotide sequence ID" value="NZ_JAIKTU010000018.1"/>
</dbReference>
<evidence type="ECO:0000313" key="2">
    <source>
        <dbReference type="Proteomes" id="UP001299068"/>
    </source>
</evidence>
<protein>
    <submittedName>
        <fullName evidence="1">Uncharacterized protein</fullName>
    </submittedName>
</protein>
<organism evidence="1 2">
    <name type="scientific">Clostridium sardiniense</name>
    <name type="common">Clostridium absonum</name>
    <dbReference type="NCBI Taxonomy" id="29369"/>
    <lineage>
        <taxon>Bacteria</taxon>
        <taxon>Bacillati</taxon>
        <taxon>Bacillota</taxon>
        <taxon>Clostridia</taxon>
        <taxon>Eubacteriales</taxon>
        <taxon>Clostridiaceae</taxon>
        <taxon>Clostridium</taxon>
    </lineage>
</organism>
<name>A0ABS7L2A8_CLOSR</name>
<reference evidence="1 2" key="1">
    <citation type="journal article" date="2021" name="Cell Host Microbe">
        <title>in vivo commensal control of Clostridioides difficile virulence.</title>
        <authorList>
            <person name="Girinathan B.P."/>
            <person name="Dibenedetto N."/>
            <person name="Worley J.N."/>
            <person name="Peltier J."/>
            <person name="Arrieta-Ortiz M.L."/>
            <person name="Rupa Christinal Immanuel S."/>
            <person name="Lavin R."/>
            <person name="Delaney M.L."/>
            <person name="Cummins C."/>
            <person name="Hoffmann M."/>
            <person name="Luo Y."/>
            <person name="Gonzalez-Escalona N."/>
            <person name="Allard M."/>
            <person name="Onderdonk A.B."/>
            <person name="Gerber G.K."/>
            <person name="Sonenshein A.L."/>
            <person name="Baliga N."/>
            <person name="Dupuy B."/>
            <person name="Bry L."/>
        </authorList>
    </citation>
    <scope>NUCLEOTIDE SEQUENCE [LARGE SCALE GENOMIC DNA]</scope>
    <source>
        <strain evidence="1 2">DSM 599</strain>
    </source>
</reference>